<dbReference type="GO" id="GO:0000155">
    <property type="term" value="F:phosphorelay sensor kinase activity"/>
    <property type="evidence" value="ECO:0007669"/>
    <property type="project" value="InterPro"/>
</dbReference>
<keyword evidence="16" id="KW-1185">Reference proteome</keyword>
<dbReference type="SMART" id="SM00388">
    <property type="entry name" value="HisKA"/>
    <property type="match status" value="1"/>
</dbReference>
<dbReference type="InterPro" id="IPR001610">
    <property type="entry name" value="PAC"/>
</dbReference>
<dbReference type="PROSITE" id="PS50109">
    <property type="entry name" value="HIS_KIN"/>
    <property type="match status" value="1"/>
</dbReference>
<keyword evidence="6" id="KW-0808">Transferase</keyword>
<dbReference type="InterPro" id="IPR036097">
    <property type="entry name" value="HisK_dim/P_sf"/>
</dbReference>
<dbReference type="NCBIfam" id="TIGR00229">
    <property type="entry name" value="sensory_box"/>
    <property type="match status" value="3"/>
</dbReference>
<sequence>MHVPPAASDSGPREPDRLLAVAQPHPTWTTDQQGRVLAINAALLSYCGLGEDTLVGRSLEHLVHPEDQDQLQPPHGVQEHQTELRMRGHDGQYRWFQLDTRALPGTAAAGAWITAATDIHRFRFSVPEMSEQQAFLQHVIDESSDCIKVLNMEAQLLSMNAGGQHVMEVDDFSACELAFWPTFWEGENRAEVEAALDAARQGKTASFQGFARTFKGTPRWWEVTVSPLRTANGKIERLLAVSRDITARMEAERALSESQSRLRFALEAAELGDWELDLRDHSSWRSLQHDTIFGYPQGHATWTYETFLDHVVPEHRDYVDQKFQSAVAKGEAWDIECRVRRADGQERWIWTRARALQDQEGNKEYMLGVVKDITNLKRAEEEVRTLNATLEQRVEQRTQALEAQTASLDAFVAYTEAVGTQTEPSVLIRQALAVIQTRFSGVSAAYYEFDDGLWKAREWTLDLPQETLAVITSGLPSETPLIAQTLRAREAQFADAWDAQREQVRETEQFGSIAAYPLMLGGEVVGLLSVGLKDTRTWSEPDKALVRAVGRSLNLALERADQSVRLAVQNAELEARTRALEAFASLTRDLTLKSDVVALIRRAQEVVMSMLPDGHAAYYELEGQTWRLRSIVGQWGSPGLQQAVEGGLPYDTTRNFIPAWTQGQAHYLDVYDTSIDNLGEATRHFGASAVLPVIVNGERIGVFAVALFDSRVWTNIDKAVLESVVRSLGLAIEGARSLTQLAQRTEELERSNRDLEQFAYVASHDLQEPLRTITSFTELLARRYQGQLDSKADRYIHFTVDAARRMSSLIQDLLAFSRVGAENHQLAMVDTSQVLEDITRDLAEDLRESGAVVSWDSLPSVYADPVQIRQLLQNLVSNGIKFQREGMVPAVHISGHEEGQVFHFQVQDNGIGIDRQYFDRIFTVFQRLHNREKYKGTGVGLALCKRIVERHGGRLWLESKVGAGSTFHFTLPVAAQESESDEE</sequence>
<feature type="domain" description="Histidine kinase" evidence="12">
    <location>
        <begin position="761"/>
        <end position="975"/>
    </location>
</feature>
<evidence type="ECO:0000256" key="6">
    <source>
        <dbReference type="ARBA" id="ARBA00022679"/>
    </source>
</evidence>
<evidence type="ECO:0000256" key="9">
    <source>
        <dbReference type="ARBA" id="ARBA00022840"/>
    </source>
</evidence>
<dbReference type="SUPFAM" id="SSF55785">
    <property type="entry name" value="PYP-like sensor domain (PAS domain)"/>
    <property type="match status" value="3"/>
</dbReference>
<dbReference type="SUPFAM" id="SSF55874">
    <property type="entry name" value="ATPase domain of HSP90 chaperone/DNA topoisomerase II/histidine kinase"/>
    <property type="match status" value="1"/>
</dbReference>
<dbReference type="PROSITE" id="PS50113">
    <property type="entry name" value="PAC"/>
    <property type="match status" value="2"/>
</dbReference>
<dbReference type="EMBL" id="CP001114">
    <property type="protein sequence ID" value="ACO47187.2"/>
    <property type="molecule type" value="Genomic_DNA"/>
</dbReference>
<dbReference type="Pfam" id="PF00512">
    <property type="entry name" value="HisKA"/>
    <property type="match status" value="1"/>
</dbReference>
<evidence type="ECO:0000259" key="12">
    <source>
        <dbReference type="PROSITE" id="PS50109"/>
    </source>
</evidence>
<dbReference type="OrthoDB" id="9815750at2"/>
<dbReference type="Pfam" id="PF02518">
    <property type="entry name" value="HATPase_c"/>
    <property type="match status" value="1"/>
</dbReference>
<evidence type="ECO:0000256" key="1">
    <source>
        <dbReference type="ARBA" id="ARBA00000085"/>
    </source>
</evidence>
<dbReference type="Gene3D" id="1.10.287.130">
    <property type="match status" value="1"/>
</dbReference>
<evidence type="ECO:0000256" key="10">
    <source>
        <dbReference type="ARBA" id="ARBA00023012"/>
    </source>
</evidence>
<dbReference type="GO" id="GO:0006355">
    <property type="term" value="P:regulation of DNA-templated transcription"/>
    <property type="evidence" value="ECO:0007669"/>
    <property type="project" value="InterPro"/>
</dbReference>
<dbReference type="EC" id="2.7.13.3" evidence="3"/>
<evidence type="ECO:0000313" key="16">
    <source>
        <dbReference type="Proteomes" id="UP000002208"/>
    </source>
</evidence>
<feature type="domain" description="PAC" evidence="14">
    <location>
        <begin position="333"/>
        <end position="385"/>
    </location>
</feature>
<dbReference type="eggNOG" id="COG4251">
    <property type="taxonomic scope" value="Bacteria"/>
</dbReference>
<evidence type="ECO:0000256" key="5">
    <source>
        <dbReference type="ARBA" id="ARBA00022553"/>
    </source>
</evidence>
<dbReference type="SUPFAM" id="SSF47384">
    <property type="entry name" value="Homodimeric domain of signal transducing histidine kinase"/>
    <property type="match status" value="1"/>
</dbReference>
<dbReference type="PaxDb" id="546414-Deide_21610"/>
<dbReference type="GO" id="GO:0005524">
    <property type="term" value="F:ATP binding"/>
    <property type="evidence" value="ECO:0007669"/>
    <property type="project" value="UniProtKB-KW"/>
</dbReference>
<keyword evidence="4" id="KW-1003">Cell membrane</keyword>
<dbReference type="SMART" id="SM00387">
    <property type="entry name" value="HATPase_c"/>
    <property type="match status" value="1"/>
</dbReference>
<dbReference type="InterPro" id="IPR035965">
    <property type="entry name" value="PAS-like_dom_sf"/>
</dbReference>
<accession>C1CZD9</accession>
<dbReference type="PANTHER" id="PTHR43304">
    <property type="entry name" value="PHYTOCHROME-LIKE PROTEIN CPH1"/>
    <property type="match status" value="1"/>
</dbReference>
<dbReference type="InterPro" id="IPR013655">
    <property type="entry name" value="PAS_fold_3"/>
</dbReference>
<evidence type="ECO:0000259" key="14">
    <source>
        <dbReference type="PROSITE" id="PS50113"/>
    </source>
</evidence>
<keyword evidence="7" id="KW-0547">Nucleotide-binding</keyword>
<evidence type="ECO:0000256" key="7">
    <source>
        <dbReference type="ARBA" id="ARBA00022741"/>
    </source>
</evidence>
<dbReference type="STRING" id="546414.Deide_21610"/>
<comment type="subcellular location">
    <subcellularLocation>
        <location evidence="2">Cell membrane</location>
    </subcellularLocation>
</comment>
<dbReference type="AlphaFoldDB" id="C1CZD9"/>
<evidence type="ECO:0000256" key="4">
    <source>
        <dbReference type="ARBA" id="ARBA00022475"/>
    </source>
</evidence>
<proteinExistence type="predicted"/>
<dbReference type="InterPro" id="IPR003018">
    <property type="entry name" value="GAF"/>
</dbReference>
<gene>
    <name evidence="15" type="ordered locus">Deide_21610</name>
</gene>
<dbReference type="RefSeq" id="WP_083764260.1">
    <property type="nucleotide sequence ID" value="NC_012526.1"/>
</dbReference>
<dbReference type="Pfam" id="PF00989">
    <property type="entry name" value="PAS"/>
    <property type="match status" value="1"/>
</dbReference>
<dbReference type="SUPFAM" id="SSF55781">
    <property type="entry name" value="GAF domain-like"/>
    <property type="match status" value="2"/>
</dbReference>
<dbReference type="Gene3D" id="3.30.450.20">
    <property type="entry name" value="PAS domain"/>
    <property type="match status" value="3"/>
</dbReference>
<feature type="domain" description="PAC" evidence="14">
    <location>
        <begin position="203"/>
        <end position="257"/>
    </location>
</feature>
<dbReference type="FunFam" id="3.30.565.10:FF:000023">
    <property type="entry name" value="PAS domain-containing sensor histidine kinase"/>
    <property type="match status" value="1"/>
</dbReference>
<feature type="domain" description="PAS" evidence="13">
    <location>
        <begin position="26"/>
        <end position="72"/>
    </location>
</feature>
<evidence type="ECO:0000256" key="11">
    <source>
        <dbReference type="ARBA" id="ARBA00023136"/>
    </source>
</evidence>
<dbReference type="Gene3D" id="3.30.565.10">
    <property type="entry name" value="Histidine kinase-like ATPase, C-terminal domain"/>
    <property type="match status" value="1"/>
</dbReference>
<dbReference type="HOGENOM" id="CLU_000445_114_41_0"/>
<dbReference type="PROSITE" id="PS50112">
    <property type="entry name" value="PAS"/>
    <property type="match status" value="1"/>
</dbReference>
<organism evidence="15 16">
    <name type="scientific">Deinococcus deserti (strain DSM 17065 / CIP 109153 / LMG 22923 / VCD115)</name>
    <dbReference type="NCBI Taxonomy" id="546414"/>
    <lineage>
        <taxon>Bacteria</taxon>
        <taxon>Thermotogati</taxon>
        <taxon>Deinococcota</taxon>
        <taxon>Deinococci</taxon>
        <taxon>Deinococcales</taxon>
        <taxon>Deinococcaceae</taxon>
        <taxon>Deinococcus</taxon>
    </lineage>
</organism>
<dbReference type="Pfam" id="PF08448">
    <property type="entry name" value="PAS_4"/>
    <property type="match status" value="1"/>
</dbReference>
<dbReference type="InterPro" id="IPR004358">
    <property type="entry name" value="Sig_transdc_His_kin-like_C"/>
</dbReference>
<keyword evidence="10" id="KW-0902">Two-component regulatory system</keyword>
<dbReference type="InterPro" id="IPR000014">
    <property type="entry name" value="PAS"/>
</dbReference>
<dbReference type="CDD" id="cd00082">
    <property type="entry name" value="HisKA"/>
    <property type="match status" value="1"/>
</dbReference>
<dbReference type="Pfam" id="PF08447">
    <property type="entry name" value="PAS_3"/>
    <property type="match status" value="1"/>
</dbReference>
<dbReference type="SMART" id="SM00086">
    <property type="entry name" value="PAC"/>
    <property type="match status" value="3"/>
</dbReference>
<dbReference type="InterPro" id="IPR000700">
    <property type="entry name" value="PAS-assoc_C"/>
</dbReference>
<dbReference type="Pfam" id="PF13185">
    <property type="entry name" value="GAF_2"/>
    <property type="match status" value="1"/>
</dbReference>
<evidence type="ECO:0000256" key="2">
    <source>
        <dbReference type="ARBA" id="ARBA00004236"/>
    </source>
</evidence>
<keyword evidence="8 15" id="KW-0418">Kinase</keyword>
<evidence type="ECO:0000259" key="13">
    <source>
        <dbReference type="PROSITE" id="PS50112"/>
    </source>
</evidence>
<dbReference type="InterPro" id="IPR003594">
    <property type="entry name" value="HATPase_dom"/>
</dbReference>
<dbReference type="PANTHER" id="PTHR43304:SF1">
    <property type="entry name" value="PAC DOMAIN-CONTAINING PROTEIN"/>
    <property type="match status" value="1"/>
</dbReference>
<dbReference type="SMART" id="SM00065">
    <property type="entry name" value="GAF"/>
    <property type="match status" value="2"/>
</dbReference>
<name>C1CZD9_DEIDV</name>
<evidence type="ECO:0000313" key="15">
    <source>
        <dbReference type="EMBL" id="ACO47187.2"/>
    </source>
</evidence>
<dbReference type="InterPro" id="IPR003661">
    <property type="entry name" value="HisK_dim/P_dom"/>
</dbReference>
<evidence type="ECO:0000256" key="8">
    <source>
        <dbReference type="ARBA" id="ARBA00022777"/>
    </source>
</evidence>
<dbReference type="Gene3D" id="3.30.450.40">
    <property type="match status" value="2"/>
</dbReference>
<reference evidence="15 16" key="1">
    <citation type="journal article" date="2009" name="PLoS Genet.">
        <title>Alliance of proteomics and genomics to unravel the specificities of Sahara bacterium Deinococcus deserti.</title>
        <authorList>
            <person name="de Groot A."/>
            <person name="Dulermo R."/>
            <person name="Ortet P."/>
            <person name="Blanchard L."/>
            <person name="Guerin P."/>
            <person name="Fernandez B."/>
            <person name="Vacherie B."/>
            <person name="Dossat C."/>
            <person name="Jolivet E."/>
            <person name="Siguier P."/>
            <person name="Chandler M."/>
            <person name="Barakat M."/>
            <person name="Dedieu A."/>
            <person name="Barbe V."/>
            <person name="Heulin T."/>
            <person name="Sommer S."/>
            <person name="Achouak W."/>
            <person name="Armengaud J."/>
        </authorList>
    </citation>
    <scope>NUCLEOTIDE SEQUENCE [LARGE SCALE GENOMIC DNA]</scope>
    <source>
        <strain evidence="16">DSM 17065 / CIP 109153 / LMG 22923 / VCD115</strain>
    </source>
</reference>
<keyword evidence="5" id="KW-0597">Phosphoprotein</keyword>
<dbReference type="InterPro" id="IPR013767">
    <property type="entry name" value="PAS_fold"/>
</dbReference>
<dbReference type="GO" id="GO:0005886">
    <property type="term" value="C:plasma membrane"/>
    <property type="evidence" value="ECO:0007669"/>
    <property type="project" value="UniProtKB-SubCell"/>
</dbReference>
<dbReference type="PRINTS" id="PR00344">
    <property type="entry name" value="BCTRLSENSOR"/>
</dbReference>
<dbReference type="InterPro" id="IPR029016">
    <property type="entry name" value="GAF-like_dom_sf"/>
</dbReference>
<dbReference type="eggNOG" id="COG2202">
    <property type="taxonomic scope" value="Bacteria"/>
</dbReference>
<dbReference type="InterPro" id="IPR052162">
    <property type="entry name" value="Sensor_kinase/Photoreceptor"/>
</dbReference>
<keyword evidence="9" id="KW-0067">ATP-binding</keyword>
<dbReference type="CDD" id="cd00130">
    <property type="entry name" value="PAS"/>
    <property type="match status" value="2"/>
</dbReference>
<dbReference type="InterPro" id="IPR005467">
    <property type="entry name" value="His_kinase_dom"/>
</dbReference>
<dbReference type="KEGG" id="ddr:Deide_21610"/>
<evidence type="ECO:0000256" key="3">
    <source>
        <dbReference type="ARBA" id="ARBA00012438"/>
    </source>
</evidence>
<keyword evidence="11" id="KW-0472">Membrane</keyword>
<dbReference type="InterPro" id="IPR036890">
    <property type="entry name" value="HATPase_C_sf"/>
</dbReference>
<dbReference type="Gene3D" id="2.10.70.100">
    <property type="match status" value="1"/>
</dbReference>
<dbReference type="Pfam" id="PF01590">
    <property type="entry name" value="GAF"/>
    <property type="match status" value="1"/>
</dbReference>
<dbReference type="SMART" id="SM00091">
    <property type="entry name" value="PAS"/>
    <property type="match status" value="2"/>
</dbReference>
<dbReference type="InterPro" id="IPR013656">
    <property type="entry name" value="PAS_4"/>
</dbReference>
<protein>
    <recommendedName>
        <fullName evidence="3">histidine kinase</fullName>
        <ecNumber evidence="3">2.7.13.3</ecNumber>
    </recommendedName>
</protein>
<dbReference type="Proteomes" id="UP000002208">
    <property type="component" value="Chromosome"/>
</dbReference>
<comment type="catalytic activity">
    <reaction evidence="1">
        <text>ATP + protein L-histidine = ADP + protein N-phospho-L-histidine.</text>
        <dbReference type="EC" id="2.7.13.3"/>
    </reaction>
</comment>